<accession>A0A9K3DJU8</accession>
<keyword evidence="2" id="KW-1185">Reference proteome</keyword>
<evidence type="ECO:0000313" key="2">
    <source>
        <dbReference type="Proteomes" id="UP000215914"/>
    </source>
</evidence>
<reference evidence="1" key="2">
    <citation type="submission" date="2020-06" db="EMBL/GenBank/DDBJ databases">
        <title>Helianthus annuus Genome sequencing and assembly Release 2.</title>
        <authorList>
            <person name="Gouzy J."/>
            <person name="Langlade N."/>
            <person name="Munos S."/>
        </authorList>
    </citation>
    <scope>NUCLEOTIDE SEQUENCE</scope>
    <source>
        <tissue evidence="1">Leaves</tissue>
    </source>
</reference>
<dbReference type="Proteomes" id="UP000215914">
    <property type="component" value="Unassembled WGS sequence"/>
</dbReference>
<organism evidence="1 2">
    <name type="scientific">Helianthus annuus</name>
    <name type="common">Common sunflower</name>
    <dbReference type="NCBI Taxonomy" id="4232"/>
    <lineage>
        <taxon>Eukaryota</taxon>
        <taxon>Viridiplantae</taxon>
        <taxon>Streptophyta</taxon>
        <taxon>Embryophyta</taxon>
        <taxon>Tracheophyta</taxon>
        <taxon>Spermatophyta</taxon>
        <taxon>Magnoliopsida</taxon>
        <taxon>eudicotyledons</taxon>
        <taxon>Gunneridae</taxon>
        <taxon>Pentapetalae</taxon>
        <taxon>asterids</taxon>
        <taxon>campanulids</taxon>
        <taxon>Asterales</taxon>
        <taxon>Asteraceae</taxon>
        <taxon>Asteroideae</taxon>
        <taxon>Heliantheae alliance</taxon>
        <taxon>Heliantheae</taxon>
        <taxon>Helianthus</taxon>
    </lineage>
</organism>
<proteinExistence type="predicted"/>
<comment type="caution">
    <text evidence="1">The sequence shown here is derived from an EMBL/GenBank/DDBJ whole genome shotgun (WGS) entry which is preliminary data.</text>
</comment>
<sequence>MALRERARKIDQGILIIRFEINALQYLVSMIAKGVRFNAE</sequence>
<dbReference type="AlphaFoldDB" id="A0A9K3DJU8"/>
<evidence type="ECO:0000313" key="1">
    <source>
        <dbReference type="EMBL" id="KAF5755483.1"/>
    </source>
</evidence>
<protein>
    <submittedName>
        <fullName evidence="1">Uncharacterized protein</fullName>
    </submittedName>
</protein>
<reference evidence="1" key="1">
    <citation type="journal article" date="2017" name="Nature">
        <title>The sunflower genome provides insights into oil metabolism, flowering and Asterid evolution.</title>
        <authorList>
            <person name="Badouin H."/>
            <person name="Gouzy J."/>
            <person name="Grassa C.J."/>
            <person name="Murat F."/>
            <person name="Staton S.E."/>
            <person name="Cottret L."/>
            <person name="Lelandais-Briere C."/>
            <person name="Owens G.L."/>
            <person name="Carrere S."/>
            <person name="Mayjonade B."/>
            <person name="Legrand L."/>
            <person name="Gill N."/>
            <person name="Kane N.C."/>
            <person name="Bowers J.E."/>
            <person name="Hubner S."/>
            <person name="Bellec A."/>
            <person name="Berard A."/>
            <person name="Berges H."/>
            <person name="Blanchet N."/>
            <person name="Boniface M.C."/>
            <person name="Brunel D."/>
            <person name="Catrice O."/>
            <person name="Chaidir N."/>
            <person name="Claudel C."/>
            <person name="Donnadieu C."/>
            <person name="Faraut T."/>
            <person name="Fievet G."/>
            <person name="Helmstetter N."/>
            <person name="King M."/>
            <person name="Knapp S.J."/>
            <person name="Lai Z."/>
            <person name="Le Paslier M.C."/>
            <person name="Lippi Y."/>
            <person name="Lorenzon L."/>
            <person name="Mandel J.R."/>
            <person name="Marage G."/>
            <person name="Marchand G."/>
            <person name="Marquand E."/>
            <person name="Bret-Mestries E."/>
            <person name="Morien E."/>
            <person name="Nambeesan S."/>
            <person name="Nguyen T."/>
            <person name="Pegot-Espagnet P."/>
            <person name="Pouilly N."/>
            <person name="Raftis F."/>
            <person name="Sallet E."/>
            <person name="Schiex T."/>
            <person name="Thomas J."/>
            <person name="Vandecasteele C."/>
            <person name="Vares D."/>
            <person name="Vear F."/>
            <person name="Vautrin S."/>
            <person name="Crespi M."/>
            <person name="Mangin B."/>
            <person name="Burke J.M."/>
            <person name="Salse J."/>
            <person name="Munos S."/>
            <person name="Vincourt P."/>
            <person name="Rieseberg L.H."/>
            <person name="Langlade N.B."/>
        </authorList>
    </citation>
    <scope>NUCLEOTIDE SEQUENCE</scope>
    <source>
        <tissue evidence="1">Leaves</tissue>
    </source>
</reference>
<dbReference type="Gramene" id="mRNA:HanXRQr2_Chr17g0803291">
    <property type="protein sequence ID" value="mRNA:HanXRQr2_Chr17g0803291"/>
    <property type="gene ID" value="HanXRQr2_Chr17g0803291"/>
</dbReference>
<gene>
    <name evidence="1" type="ORF">HanXRQr2_Chr17g0803291</name>
</gene>
<name>A0A9K3DJU8_HELAN</name>
<dbReference type="EMBL" id="MNCJ02000332">
    <property type="protein sequence ID" value="KAF5755483.1"/>
    <property type="molecule type" value="Genomic_DNA"/>
</dbReference>